<feature type="transmembrane region" description="Helical" evidence="10">
    <location>
        <begin position="374"/>
        <end position="392"/>
    </location>
</feature>
<feature type="compositionally biased region" description="Polar residues" evidence="9">
    <location>
        <begin position="125"/>
        <end position="134"/>
    </location>
</feature>
<dbReference type="InterPro" id="IPR025749">
    <property type="entry name" value="Sphingomyelin_synth-like_dom"/>
</dbReference>
<dbReference type="EMBL" id="OB660244">
    <property type="protein sequence ID" value="CAD7223719.1"/>
    <property type="molecule type" value="Genomic_DNA"/>
</dbReference>
<keyword evidence="7" id="KW-0443">Lipid metabolism</keyword>
<keyword evidence="8 10" id="KW-0472">Membrane</keyword>
<dbReference type="GO" id="GO:0046513">
    <property type="term" value="P:ceramide biosynthetic process"/>
    <property type="evidence" value="ECO:0007669"/>
    <property type="project" value="TreeGrafter"/>
</dbReference>
<dbReference type="GO" id="GO:0005789">
    <property type="term" value="C:endoplasmic reticulum membrane"/>
    <property type="evidence" value="ECO:0007669"/>
    <property type="project" value="TreeGrafter"/>
</dbReference>
<evidence type="ECO:0000256" key="10">
    <source>
        <dbReference type="SAM" id="Phobius"/>
    </source>
</evidence>
<feature type="domain" description="Sphingomyelin synthase-like" evidence="11">
    <location>
        <begin position="345"/>
        <end position="417"/>
    </location>
</feature>
<evidence type="ECO:0000313" key="12">
    <source>
        <dbReference type="EMBL" id="CAD7223719.1"/>
    </source>
</evidence>
<feature type="transmembrane region" description="Helical" evidence="10">
    <location>
        <begin position="249"/>
        <end position="271"/>
    </location>
</feature>
<keyword evidence="4 10" id="KW-0812">Transmembrane</keyword>
<evidence type="ECO:0000256" key="1">
    <source>
        <dbReference type="ARBA" id="ARBA00004141"/>
    </source>
</evidence>
<dbReference type="PANTHER" id="PTHR21290:SF27">
    <property type="entry name" value="PHOSPHATIDYLCHOLINE:CERAMIDE CHOLINEPHOSPHOTRANSFERASE 1"/>
    <property type="match status" value="1"/>
</dbReference>
<name>A0A7R8W6D1_9CRUS</name>
<dbReference type="PANTHER" id="PTHR21290">
    <property type="entry name" value="SPHINGOMYELIN SYNTHETASE"/>
    <property type="match status" value="1"/>
</dbReference>
<evidence type="ECO:0000256" key="8">
    <source>
        <dbReference type="ARBA" id="ARBA00023136"/>
    </source>
</evidence>
<evidence type="ECO:0000259" key="11">
    <source>
        <dbReference type="Pfam" id="PF14360"/>
    </source>
</evidence>
<evidence type="ECO:0000256" key="3">
    <source>
        <dbReference type="ARBA" id="ARBA00022679"/>
    </source>
</evidence>
<reference evidence="12" key="1">
    <citation type="submission" date="2020-11" db="EMBL/GenBank/DDBJ databases">
        <authorList>
            <person name="Tran Van P."/>
        </authorList>
    </citation>
    <scope>NUCLEOTIDE SEQUENCE</scope>
</reference>
<evidence type="ECO:0000256" key="2">
    <source>
        <dbReference type="ARBA" id="ARBA00005441"/>
    </source>
</evidence>
<evidence type="ECO:0000256" key="6">
    <source>
        <dbReference type="ARBA" id="ARBA00022989"/>
    </source>
</evidence>
<feature type="transmembrane region" description="Helical" evidence="10">
    <location>
        <begin position="341"/>
        <end position="362"/>
    </location>
</feature>
<organism evidence="12">
    <name type="scientific">Cyprideis torosa</name>
    <dbReference type="NCBI Taxonomy" id="163714"/>
    <lineage>
        <taxon>Eukaryota</taxon>
        <taxon>Metazoa</taxon>
        <taxon>Ecdysozoa</taxon>
        <taxon>Arthropoda</taxon>
        <taxon>Crustacea</taxon>
        <taxon>Oligostraca</taxon>
        <taxon>Ostracoda</taxon>
        <taxon>Podocopa</taxon>
        <taxon>Podocopida</taxon>
        <taxon>Cytherocopina</taxon>
        <taxon>Cytheroidea</taxon>
        <taxon>Cytherideidae</taxon>
        <taxon>Cyprideis</taxon>
    </lineage>
</organism>
<comment type="subcellular location">
    <subcellularLocation>
        <location evidence="1">Membrane</location>
        <topology evidence="1">Multi-pass membrane protein</topology>
    </subcellularLocation>
</comment>
<evidence type="ECO:0000256" key="4">
    <source>
        <dbReference type="ARBA" id="ARBA00022692"/>
    </source>
</evidence>
<keyword evidence="5" id="KW-0746">Sphingolipid metabolism</keyword>
<feature type="region of interest" description="Disordered" evidence="9">
    <location>
        <begin position="47"/>
        <end position="180"/>
    </location>
</feature>
<evidence type="ECO:0000256" key="9">
    <source>
        <dbReference type="SAM" id="MobiDB-lite"/>
    </source>
</evidence>
<dbReference type="AlphaFoldDB" id="A0A7R8W6D1"/>
<dbReference type="GO" id="GO:0000139">
    <property type="term" value="C:Golgi membrane"/>
    <property type="evidence" value="ECO:0007669"/>
    <property type="project" value="TreeGrafter"/>
</dbReference>
<dbReference type="OrthoDB" id="422827at2759"/>
<keyword evidence="3" id="KW-0808">Transferase</keyword>
<protein>
    <recommendedName>
        <fullName evidence="11">Sphingomyelin synthase-like domain-containing protein</fullName>
    </recommendedName>
</protein>
<comment type="similarity">
    <text evidence="2">Belongs to the sphingomyelin synthase family.</text>
</comment>
<dbReference type="GO" id="GO:0033188">
    <property type="term" value="F:sphingomyelin synthase activity"/>
    <property type="evidence" value="ECO:0007669"/>
    <property type="project" value="TreeGrafter"/>
</dbReference>
<accession>A0A7R8W6D1</accession>
<feature type="compositionally biased region" description="Low complexity" evidence="9">
    <location>
        <begin position="47"/>
        <end position="60"/>
    </location>
</feature>
<evidence type="ECO:0000256" key="7">
    <source>
        <dbReference type="ARBA" id="ARBA00023098"/>
    </source>
</evidence>
<sequence length="477" mass="54041">MERFGVKEETGELRSTVGDVWNVLQFHVNRALIAFLGTSNLLRPSSSTFTTTATVSPDPTQLASSPHPHKRIEYGSFSRDPPTSPTPLIHGGQGNDENLILAHPPIPPVAGSPALPGESHAQKMPDSSGSSSCDIYQRQPLLAVTSDDDEEELLADPTSGERSPHRSHHPSYNGTGQRDRAGAVRLDLPVPTRDEPKFPKERFKTLGAFFFFVFSGSMNFLSIAIIHDWMPSTPPLPDIVLDSLRSQDWALDVCEILLVIMVYSAILLILCHRHRYIILRRSFFIMGLLYLFRALTVFVTVLPKSNPNYYCSPQLNHTSVKVIFDRWLELLSGMGLSLSGHHVYCGDFIYSGHTMIFLFMYLVIKEYSPRRWWFVHYFAALVVLVGVAMLAYSRAHYSIDIVLAYYITTRTFWIYHCMANNPVIQKATSDVSFLNRVFWFPLFQLMEKNVRAPLPRGVVFVLEEIRLVWIVTFGFPV</sequence>
<dbReference type="GO" id="GO:0047493">
    <property type="term" value="F:ceramide cholinephosphotransferase activity"/>
    <property type="evidence" value="ECO:0007669"/>
    <property type="project" value="TreeGrafter"/>
</dbReference>
<evidence type="ECO:0000256" key="5">
    <source>
        <dbReference type="ARBA" id="ARBA00022919"/>
    </source>
</evidence>
<dbReference type="InterPro" id="IPR045221">
    <property type="entry name" value="Sphingomyelin_synth-like"/>
</dbReference>
<gene>
    <name evidence="12" type="ORF">CTOB1V02_LOCUS1699</name>
</gene>
<feature type="transmembrane region" description="Helical" evidence="10">
    <location>
        <begin position="283"/>
        <end position="302"/>
    </location>
</feature>
<dbReference type="Pfam" id="PF14360">
    <property type="entry name" value="PAP2_C"/>
    <property type="match status" value="1"/>
</dbReference>
<keyword evidence="6 10" id="KW-1133">Transmembrane helix</keyword>
<dbReference type="GO" id="GO:0005886">
    <property type="term" value="C:plasma membrane"/>
    <property type="evidence" value="ECO:0007669"/>
    <property type="project" value="TreeGrafter"/>
</dbReference>
<feature type="transmembrane region" description="Helical" evidence="10">
    <location>
        <begin position="206"/>
        <end position="229"/>
    </location>
</feature>
<proteinExistence type="inferred from homology"/>
<dbReference type="GO" id="GO:0006686">
    <property type="term" value="P:sphingomyelin biosynthetic process"/>
    <property type="evidence" value="ECO:0007669"/>
    <property type="project" value="TreeGrafter"/>
</dbReference>